<comment type="caution">
    <text evidence="1">The sequence shown here is derived from an EMBL/GenBank/DDBJ whole genome shotgun (WGS) entry which is preliminary data.</text>
</comment>
<name>A0A645F9N9_9ZZZZ</name>
<gene>
    <name evidence="1" type="ORF">SDC9_158309</name>
</gene>
<organism evidence="1">
    <name type="scientific">bioreactor metagenome</name>
    <dbReference type="NCBI Taxonomy" id="1076179"/>
    <lineage>
        <taxon>unclassified sequences</taxon>
        <taxon>metagenomes</taxon>
        <taxon>ecological metagenomes</taxon>
    </lineage>
</organism>
<dbReference type="EMBL" id="VSSQ01057204">
    <property type="protein sequence ID" value="MPN11011.1"/>
    <property type="molecule type" value="Genomic_DNA"/>
</dbReference>
<sequence>MQLLLVGTAFQHGLAHLGAAFAHGVEQGFALRAELQSAAAFVLGVGHALDPAVVLDLVKRSRHLCLVGVQILHQFLVRTQRVVAHVQHIAHGIAGEPLVVLVQFFAHAVAVEVRDVVQRIQHLGRYGDMVHGVGMVVFVDKVNMTPLSC</sequence>
<proteinExistence type="predicted"/>
<evidence type="ECO:0000313" key="1">
    <source>
        <dbReference type="EMBL" id="MPN11011.1"/>
    </source>
</evidence>
<protein>
    <submittedName>
        <fullName evidence="1">Uncharacterized protein</fullName>
    </submittedName>
</protein>
<dbReference type="AlphaFoldDB" id="A0A645F9N9"/>
<reference evidence="1" key="1">
    <citation type="submission" date="2019-08" db="EMBL/GenBank/DDBJ databases">
        <authorList>
            <person name="Kucharzyk K."/>
            <person name="Murdoch R.W."/>
            <person name="Higgins S."/>
            <person name="Loffler F."/>
        </authorList>
    </citation>
    <scope>NUCLEOTIDE SEQUENCE</scope>
</reference>
<accession>A0A645F9N9</accession>